<dbReference type="RefSeq" id="WP_148396711.1">
    <property type="nucleotide sequence ID" value="NZ_JAJAGH010000003.1"/>
</dbReference>
<reference evidence="3" key="1">
    <citation type="submission" date="2022-09" db="EMBL/GenBank/DDBJ databases">
        <title>Culturomic study of gut microbiota in children with autism spectrum disorder.</title>
        <authorList>
            <person name="Efimov B.A."/>
            <person name="Chaplin A.V."/>
            <person name="Sokolova S.R."/>
            <person name="Pikina A.P."/>
            <person name="Korzhanova M."/>
            <person name="Belova V."/>
            <person name="Korostin D."/>
        </authorList>
    </citation>
    <scope>NUCLEOTIDE SEQUENCE</scope>
    <source>
        <strain evidence="3">ASD5510</strain>
    </source>
</reference>
<dbReference type="AlphaFoldDB" id="A0A9J6QYL5"/>
<evidence type="ECO:0000256" key="1">
    <source>
        <dbReference type="PROSITE-ProRule" id="PRU00110"/>
    </source>
</evidence>
<evidence type="ECO:0000313" key="3">
    <source>
        <dbReference type="EMBL" id="MCU7380560.1"/>
    </source>
</evidence>
<organism evidence="3 4">
    <name type="scientific">Hominibacterium faecale</name>
    <dbReference type="NCBI Taxonomy" id="2839743"/>
    <lineage>
        <taxon>Bacteria</taxon>
        <taxon>Bacillati</taxon>
        <taxon>Bacillota</taxon>
        <taxon>Clostridia</taxon>
        <taxon>Peptostreptococcales</taxon>
        <taxon>Anaerovoracaceae</taxon>
        <taxon>Hominibacterium</taxon>
    </lineage>
</organism>
<proteinExistence type="predicted"/>
<protein>
    <submittedName>
        <fullName evidence="3">Hpt domain-containing protein</fullName>
    </submittedName>
</protein>
<accession>A0A9J6QYL5</accession>
<feature type="modified residue" description="Phosphohistidine" evidence="1">
    <location>
        <position position="63"/>
    </location>
</feature>
<gene>
    <name evidence="3" type="ORF">OBO34_19805</name>
</gene>
<name>A0A9J6QYL5_9FIRM</name>
<dbReference type="GO" id="GO:0000160">
    <property type="term" value="P:phosphorelay signal transduction system"/>
    <property type="evidence" value="ECO:0007669"/>
    <property type="project" value="InterPro"/>
</dbReference>
<evidence type="ECO:0000259" key="2">
    <source>
        <dbReference type="PROSITE" id="PS50894"/>
    </source>
</evidence>
<dbReference type="Proteomes" id="UP001065549">
    <property type="component" value="Unassembled WGS sequence"/>
</dbReference>
<dbReference type="InterPro" id="IPR036641">
    <property type="entry name" value="HPT_dom_sf"/>
</dbReference>
<dbReference type="SUPFAM" id="SSF47226">
    <property type="entry name" value="Histidine-containing phosphotransfer domain, HPT domain"/>
    <property type="match status" value="1"/>
</dbReference>
<keyword evidence="1" id="KW-0597">Phosphoprotein</keyword>
<dbReference type="InterPro" id="IPR008207">
    <property type="entry name" value="Sig_transdc_His_kin_Hpt_dom"/>
</dbReference>
<feature type="domain" description="HPt" evidence="2">
    <location>
        <begin position="26"/>
        <end position="121"/>
    </location>
</feature>
<dbReference type="SMART" id="SM00073">
    <property type="entry name" value="HPT"/>
    <property type="match status" value="1"/>
</dbReference>
<dbReference type="CDD" id="cd00088">
    <property type="entry name" value="HPT"/>
    <property type="match status" value="1"/>
</dbReference>
<comment type="caution">
    <text evidence="3">The sequence shown here is derived from an EMBL/GenBank/DDBJ whole genome shotgun (WGS) entry which is preliminary data.</text>
</comment>
<evidence type="ECO:0000313" key="4">
    <source>
        <dbReference type="Proteomes" id="UP001065549"/>
    </source>
</evidence>
<dbReference type="PROSITE" id="PS50894">
    <property type="entry name" value="HPT"/>
    <property type="match status" value="1"/>
</dbReference>
<dbReference type="EMBL" id="JAOSHN010000011">
    <property type="protein sequence ID" value="MCU7380560.1"/>
    <property type="molecule type" value="Genomic_DNA"/>
</dbReference>
<dbReference type="Pfam" id="PF01627">
    <property type="entry name" value="Hpt"/>
    <property type="match status" value="1"/>
</dbReference>
<keyword evidence="4" id="KW-1185">Reference proteome</keyword>
<sequence>MEMKTALALGKAGVDTEAALRRLGGNTMLYEKVLIKFLDDQSFSEIGPALEQDDFETALKAAHTLKGVSANLGMNRLADACARIVSQIRAEKTEEAKTAYPELADAYNAVCAVLADEKADE</sequence>
<dbReference type="Gene3D" id="1.20.120.160">
    <property type="entry name" value="HPT domain"/>
    <property type="match status" value="1"/>
</dbReference>